<protein>
    <recommendedName>
        <fullName evidence="4">ABC transporter permease</fullName>
    </recommendedName>
</protein>
<dbReference type="RefSeq" id="WP_141887443.1">
    <property type="nucleotide sequence ID" value="NZ_BAAAUY010000011.1"/>
</dbReference>
<keyword evidence="1" id="KW-0472">Membrane</keyword>
<dbReference type="AlphaFoldDB" id="A0A542Y808"/>
<gene>
    <name evidence="2" type="ORF">FB468_2283</name>
</gene>
<feature type="transmembrane region" description="Helical" evidence="1">
    <location>
        <begin position="91"/>
        <end position="124"/>
    </location>
</feature>
<evidence type="ECO:0000313" key="2">
    <source>
        <dbReference type="EMBL" id="TQL44232.1"/>
    </source>
</evidence>
<accession>A0A542Y808</accession>
<feature type="transmembrane region" description="Helical" evidence="1">
    <location>
        <begin position="47"/>
        <end position="70"/>
    </location>
</feature>
<feature type="transmembrane region" description="Helical" evidence="1">
    <location>
        <begin position="21"/>
        <end position="41"/>
    </location>
</feature>
<comment type="caution">
    <text evidence="2">The sequence shown here is derived from an EMBL/GenBank/DDBJ whole genome shotgun (WGS) entry which is preliminary data.</text>
</comment>
<evidence type="ECO:0000313" key="3">
    <source>
        <dbReference type="Proteomes" id="UP000319094"/>
    </source>
</evidence>
<keyword evidence="1" id="KW-1133">Transmembrane helix</keyword>
<sequence length="275" mass="28470">MIAKLMSQEFISTRKALFTTVGIMLVVILMGYALAILRVPILDGLGLGAGIGGTIALTPVVLAVLAAHYWRTMYGAQGYFTMTIPVRGRAIFAAKVLYGISASLAAAVVTVALLALAAVAFAVSKGVAPLDFLREGLTMLDPGLGWFIAIALTIQLVFWVIAGAALMSIGAEGRFNHLGFGAPVIGAVALYFVMQLLGLAAMLFVPLGIRIGGPDAGAFVAQGMFPDFLAALKPGGTAAAEPSVLGIGVFLVSLVAGVVFAMWGARSVDRRTSLR</sequence>
<evidence type="ECO:0000256" key="1">
    <source>
        <dbReference type="SAM" id="Phobius"/>
    </source>
</evidence>
<keyword evidence="3" id="KW-1185">Reference proteome</keyword>
<proteinExistence type="predicted"/>
<keyword evidence="1" id="KW-0812">Transmembrane</keyword>
<dbReference type="EMBL" id="VFON01000001">
    <property type="protein sequence ID" value="TQL44232.1"/>
    <property type="molecule type" value="Genomic_DNA"/>
</dbReference>
<reference evidence="2 3" key="1">
    <citation type="submission" date="2019-06" db="EMBL/GenBank/DDBJ databases">
        <title>Sequencing the genomes of 1000 actinobacteria strains.</title>
        <authorList>
            <person name="Klenk H.-P."/>
        </authorList>
    </citation>
    <scope>NUCLEOTIDE SEQUENCE [LARGE SCALE GENOMIC DNA]</scope>
    <source>
        <strain evidence="2 3">DSM 8803</strain>
    </source>
</reference>
<dbReference type="Proteomes" id="UP000319094">
    <property type="component" value="Unassembled WGS sequence"/>
</dbReference>
<feature type="transmembrane region" description="Helical" evidence="1">
    <location>
        <begin position="244"/>
        <end position="265"/>
    </location>
</feature>
<name>A0A542Y808_9MICO</name>
<feature type="transmembrane region" description="Helical" evidence="1">
    <location>
        <begin position="178"/>
        <end position="205"/>
    </location>
</feature>
<dbReference type="OrthoDB" id="4399269at2"/>
<organism evidence="2 3">
    <name type="scientific">Leucobacter komagatae</name>
    <dbReference type="NCBI Taxonomy" id="55969"/>
    <lineage>
        <taxon>Bacteria</taxon>
        <taxon>Bacillati</taxon>
        <taxon>Actinomycetota</taxon>
        <taxon>Actinomycetes</taxon>
        <taxon>Micrococcales</taxon>
        <taxon>Microbacteriaceae</taxon>
        <taxon>Leucobacter</taxon>
    </lineage>
</organism>
<evidence type="ECO:0008006" key="4">
    <source>
        <dbReference type="Google" id="ProtNLM"/>
    </source>
</evidence>
<feature type="transmembrane region" description="Helical" evidence="1">
    <location>
        <begin position="144"/>
        <end position="166"/>
    </location>
</feature>